<dbReference type="EMBL" id="CP108036">
    <property type="protein sequence ID" value="WUN82461.1"/>
    <property type="molecule type" value="Genomic_DNA"/>
</dbReference>
<sequence length="45" mass="5069">MWFVRVRCSLEGQGRKCGLATDIEAESVELEDDNLFRRAKALLAA</sequence>
<accession>A0ABZ1QIN9</accession>
<protein>
    <submittedName>
        <fullName evidence="1">Uncharacterized protein</fullName>
    </submittedName>
</protein>
<keyword evidence="2" id="KW-1185">Reference proteome</keyword>
<organism evidence="1 2">
    <name type="scientific">Streptomyces erythrochromogenes</name>
    <dbReference type="NCBI Taxonomy" id="285574"/>
    <lineage>
        <taxon>Bacteria</taxon>
        <taxon>Bacillati</taxon>
        <taxon>Actinomycetota</taxon>
        <taxon>Actinomycetes</taxon>
        <taxon>Kitasatosporales</taxon>
        <taxon>Streptomycetaceae</taxon>
        <taxon>Streptomyces</taxon>
    </lineage>
</organism>
<proteinExistence type="predicted"/>
<gene>
    <name evidence="1" type="ORF">OHA91_30490</name>
</gene>
<evidence type="ECO:0000313" key="1">
    <source>
        <dbReference type="EMBL" id="WUN82461.1"/>
    </source>
</evidence>
<evidence type="ECO:0000313" key="2">
    <source>
        <dbReference type="Proteomes" id="UP001432312"/>
    </source>
</evidence>
<dbReference type="RefSeq" id="WP_158714766.1">
    <property type="nucleotide sequence ID" value="NZ_CP108036.1"/>
</dbReference>
<dbReference type="GeneID" id="95500464"/>
<dbReference type="Proteomes" id="UP001432312">
    <property type="component" value="Chromosome"/>
</dbReference>
<reference evidence="1" key="1">
    <citation type="submission" date="2022-10" db="EMBL/GenBank/DDBJ databases">
        <title>The complete genomes of actinobacterial strains from the NBC collection.</title>
        <authorList>
            <person name="Joergensen T.S."/>
            <person name="Alvarez Arevalo M."/>
            <person name="Sterndorff E.B."/>
            <person name="Faurdal D."/>
            <person name="Vuksanovic O."/>
            <person name="Mourched A.-S."/>
            <person name="Charusanti P."/>
            <person name="Shaw S."/>
            <person name="Blin K."/>
            <person name="Weber T."/>
        </authorList>
    </citation>
    <scope>NUCLEOTIDE SEQUENCE</scope>
    <source>
        <strain evidence="1">NBC_00303</strain>
    </source>
</reference>
<name>A0ABZ1QIN9_9ACTN</name>